<sequence length="461" mass="49227">MHASSRRHPVSRPYPLYCALATALLAAVPAWAHASAVTQWNTIVSTAPVAPVFGGPPQQARVNAMAQVAVHDALNSIDPRYRTYSVLPGAAADANPEAAIAAANHRVLHGLIDPKPASAGKTAALDAIDAAYATALDAIPDGDAETHGVAAGVAAADAILAARANDGSDTPNLPYAAPLAVGVYQPTPVMDTDPQAYIVPANEGWGRMLPFVMRSQSQFRFDPGDLFDVTGKAYTRNYNEVKAKGDALVRGAAPDSAESDIARFWPGGGANWNRVLREILAAPQNNPQLDLDLDLWQQARLFALANLAESDAAIAVFDTKYAYRFWRPVTAIRWQDDGNPATAPDAGWWSFLATPPYPDYVCGLTNASGAHAEVLRRFFGTDDIAWGFTFNAPAVPLPAPLLPLPAKPITRAFVSLHEATGEAVDARVFGGMHFREGCVKGVKQGEQVGRFVFQHALRPLR</sequence>
<proteinExistence type="predicted"/>
<evidence type="ECO:0000256" key="1">
    <source>
        <dbReference type="SAM" id="SignalP"/>
    </source>
</evidence>
<dbReference type="Gene3D" id="1.10.606.20">
    <property type="match status" value="1"/>
</dbReference>
<feature type="signal peptide" evidence="1">
    <location>
        <begin position="1"/>
        <end position="34"/>
    </location>
</feature>
<keyword evidence="1" id="KW-0732">Signal</keyword>
<accession>A0ABT0A3B2</accession>
<dbReference type="Pfam" id="PF22778">
    <property type="entry name" value="VCPO_2nd"/>
    <property type="match status" value="1"/>
</dbReference>
<dbReference type="InterPro" id="IPR036938">
    <property type="entry name" value="PAP2/HPO_sf"/>
</dbReference>
<dbReference type="CDD" id="cd03398">
    <property type="entry name" value="PAP2_haloperoxidase"/>
    <property type="match status" value="1"/>
</dbReference>
<evidence type="ECO:0000259" key="2">
    <source>
        <dbReference type="Pfam" id="PF22778"/>
    </source>
</evidence>
<keyword evidence="4" id="KW-1185">Reference proteome</keyword>
<dbReference type="RefSeq" id="WP_243319849.1">
    <property type="nucleotide sequence ID" value="NZ_JALGCL010000001.1"/>
</dbReference>
<dbReference type="PANTHER" id="PTHR34599">
    <property type="entry name" value="PEROXIDASE-RELATED"/>
    <property type="match status" value="1"/>
</dbReference>
<dbReference type="InterPro" id="IPR055161">
    <property type="entry name" value="NapH1-like_2nd"/>
</dbReference>
<dbReference type="Proteomes" id="UP001165423">
    <property type="component" value="Unassembled WGS sequence"/>
</dbReference>
<feature type="chain" id="PRO_5046899763" evidence="1">
    <location>
        <begin position="35"/>
        <end position="461"/>
    </location>
</feature>
<evidence type="ECO:0000313" key="3">
    <source>
        <dbReference type="EMBL" id="MCJ0825474.1"/>
    </source>
</evidence>
<reference evidence="3 4" key="1">
    <citation type="submission" date="2022-03" db="EMBL/GenBank/DDBJ databases">
        <title>Luteimonas soily sp. nov., a novel bacterium isolated from the soil.</title>
        <authorList>
            <person name="Zhang X."/>
        </authorList>
    </citation>
    <scope>NUCLEOTIDE SEQUENCE [LARGE SCALE GENOMIC DNA]</scope>
    <source>
        <strain evidence="3 4">50</strain>
    </source>
</reference>
<dbReference type="InterPro" id="IPR052559">
    <property type="entry name" value="V-haloperoxidase"/>
</dbReference>
<dbReference type="EMBL" id="JALGCL010000001">
    <property type="protein sequence ID" value="MCJ0825474.1"/>
    <property type="molecule type" value="Genomic_DNA"/>
</dbReference>
<gene>
    <name evidence="3" type="ORF">MQC88_05795</name>
</gene>
<feature type="domain" description="Vanadium-dependent haloperoxidase NapH1-like second helical-bundle" evidence="2">
    <location>
        <begin position="301"/>
        <end position="452"/>
    </location>
</feature>
<protein>
    <submittedName>
        <fullName evidence="3">Vanadium-dependent haloperoxidase</fullName>
    </submittedName>
</protein>
<dbReference type="PANTHER" id="PTHR34599:SF1">
    <property type="entry name" value="PHOSPHATIDIC ACID PHOSPHATASE TYPE 2_HALOPEROXIDASE DOMAIN-CONTAINING PROTEIN"/>
    <property type="match status" value="1"/>
</dbReference>
<evidence type="ECO:0000313" key="4">
    <source>
        <dbReference type="Proteomes" id="UP001165423"/>
    </source>
</evidence>
<comment type="caution">
    <text evidence="3">The sequence shown here is derived from an EMBL/GenBank/DDBJ whole genome shotgun (WGS) entry which is preliminary data.</text>
</comment>
<organism evidence="3 4">
    <name type="scientific">Cognatiluteimonas sedimenti</name>
    <dbReference type="NCBI Taxonomy" id="2927791"/>
    <lineage>
        <taxon>Bacteria</taxon>
        <taxon>Pseudomonadati</taxon>
        <taxon>Pseudomonadota</taxon>
        <taxon>Gammaproteobacteria</taxon>
        <taxon>Lysobacterales</taxon>
        <taxon>Lysobacteraceae</taxon>
        <taxon>Cognatiluteimonas</taxon>
    </lineage>
</organism>
<dbReference type="SUPFAM" id="SSF48317">
    <property type="entry name" value="Acid phosphatase/Vanadium-dependent haloperoxidase"/>
    <property type="match status" value="1"/>
</dbReference>
<name>A0ABT0A3B2_9GAMM</name>